<dbReference type="OrthoDB" id="9865200at2"/>
<dbReference type="STRING" id="1118202.SAMN05443429_11230"/>
<keyword evidence="2" id="KW-1185">Reference proteome</keyword>
<dbReference type="AlphaFoldDB" id="A0A1M6HE37"/>
<reference evidence="1 2" key="1">
    <citation type="submission" date="2016-11" db="EMBL/GenBank/DDBJ databases">
        <authorList>
            <person name="Jaros S."/>
            <person name="Januszkiewicz K."/>
            <person name="Wedrychowicz H."/>
        </authorList>
    </citation>
    <scope>NUCLEOTIDE SEQUENCE [LARGE SCALE GENOMIC DNA]</scope>
    <source>
        <strain evidence="1 2">DSM 25479</strain>
    </source>
</reference>
<sequence length="77" mass="9059">MERVKDFISENLEYLYRLDRVGVKSISAAIDYLTICEEYEKHKFIQSPKERKGVVASRFKVSVRKVEQALSLLHQKL</sequence>
<evidence type="ECO:0000313" key="1">
    <source>
        <dbReference type="EMBL" id="SHJ20409.1"/>
    </source>
</evidence>
<proteinExistence type="predicted"/>
<dbReference type="Proteomes" id="UP000184335">
    <property type="component" value="Unassembled WGS sequence"/>
</dbReference>
<dbReference type="RefSeq" id="WP_073180850.1">
    <property type="nucleotide sequence ID" value="NZ_FQYI01000012.1"/>
</dbReference>
<protein>
    <submittedName>
        <fullName evidence="1">Uncharacterized protein</fullName>
    </submittedName>
</protein>
<dbReference type="EMBL" id="FQYI01000012">
    <property type="protein sequence ID" value="SHJ20409.1"/>
    <property type="molecule type" value="Genomic_DNA"/>
</dbReference>
<evidence type="ECO:0000313" key="2">
    <source>
        <dbReference type="Proteomes" id="UP000184335"/>
    </source>
</evidence>
<accession>A0A1M6HE37</accession>
<gene>
    <name evidence="1" type="ORF">SAMN05443429_11230</name>
</gene>
<organism evidence="1 2">
    <name type="scientific">Cruoricaptor ignavus</name>
    <dbReference type="NCBI Taxonomy" id="1118202"/>
    <lineage>
        <taxon>Bacteria</taxon>
        <taxon>Pseudomonadati</taxon>
        <taxon>Bacteroidota</taxon>
        <taxon>Flavobacteriia</taxon>
        <taxon>Flavobacteriales</taxon>
        <taxon>Weeksellaceae</taxon>
        <taxon>Cruoricaptor</taxon>
    </lineage>
</organism>
<name>A0A1M6HE37_9FLAO</name>